<dbReference type="SUPFAM" id="SSF56112">
    <property type="entry name" value="Protein kinase-like (PK-like)"/>
    <property type="match status" value="1"/>
</dbReference>
<keyword evidence="4" id="KW-0547">Nucleotide-binding</keyword>
<dbReference type="GO" id="GO:0005524">
    <property type="term" value="F:ATP binding"/>
    <property type="evidence" value="ECO:0007669"/>
    <property type="project" value="UniProtKB-KW"/>
</dbReference>
<keyword evidence="2" id="KW-0723">Serine/threonine-protein kinase</keyword>
<evidence type="ECO:0000256" key="5">
    <source>
        <dbReference type="ARBA" id="ARBA00022777"/>
    </source>
</evidence>
<dbReference type="GO" id="GO:0004693">
    <property type="term" value="F:cyclin-dependent protein serine/threonine kinase activity"/>
    <property type="evidence" value="ECO:0007669"/>
    <property type="project" value="TreeGrafter"/>
</dbReference>
<accession>A0A183J7E9</accession>
<dbReference type="PANTHER" id="PTHR24056:SF233">
    <property type="entry name" value="CYCLIN-DEPENDENT KINASE 9"/>
    <property type="match status" value="1"/>
</dbReference>
<evidence type="ECO:0000313" key="8">
    <source>
        <dbReference type="EMBL" id="VDP43050.1"/>
    </source>
</evidence>
<dbReference type="GO" id="GO:0008353">
    <property type="term" value="F:RNA polymerase II CTD heptapeptide repeat kinase activity"/>
    <property type="evidence" value="ECO:0007669"/>
    <property type="project" value="TreeGrafter"/>
</dbReference>
<comment type="subcellular location">
    <subcellularLocation>
        <location evidence="1">Nucleus</location>
    </subcellularLocation>
</comment>
<evidence type="ECO:0000313" key="10">
    <source>
        <dbReference type="WBParaSite" id="SBAD_0001219001-mRNA-1"/>
    </source>
</evidence>
<dbReference type="PANTHER" id="PTHR24056">
    <property type="entry name" value="CELL DIVISION PROTEIN KINASE"/>
    <property type="match status" value="1"/>
</dbReference>
<dbReference type="Proteomes" id="UP000270296">
    <property type="component" value="Unassembled WGS sequence"/>
</dbReference>
<evidence type="ECO:0000259" key="7">
    <source>
        <dbReference type="PROSITE" id="PS50011"/>
    </source>
</evidence>
<dbReference type="InterPro" id="IPR050108">
    <property type="entry name" value="CDK"/>
</dbReference>
<name>A0A183J7E9_9BILA</name>
<reference evidence="8 9" key="2">
    <citation type="submission" date="2018-11" db="EMBL/GenBank/DDBJ databases">
        <authorList>
            <consortium name="Pathogen Informatics"/>
        </authorList>
    </citation>
    <scope>NUCLEOTIDE SEQUENCE [LARGE SCALE GENOMIC DNA]</scope>
</reference>
<proteinExistence type="predicted"/>
<keyword evidence="6" id="KW-0067">ATP-binding</keyword>
<evidence type="ECO:0000313" key="9">
    <source>
        <dbReference type="Proteomes" id="UP000270296"/>
    </source>
</evidence>
<dbReference type="Gene3D" id="1.10.510.10">
    <property type="entry name" value="Transferase(Phosphotransferase) domain 1"/>
    <property type="match status" value="1"/>
</dbReference>
<evidence type="ECO:0000256" key="3">
    <source>
        <dbReference type="ARBA" id="ARBA00022679"/>
    </source>
</evidence>
<dbReference type="WBParaSite" id="SBAD_0001219001-mRNA-1">
    <property type="protein sequence ID" value="SBAD_0001219001-mRNA-1"/>
    <property type="gene ID" value="SBAD_0001219001"/>
</dbReference>
<evidence type="ECO:0000256" key="1">
    <source>
        <dbReference type="ARBA" id="ARBA00004123"/>
    </source>
</evidence>
<dbReference type="EMBL" id="UZAM01016402">
    <property type="protein sequence ID" value="VDP43050.1"/>
    <property type="molecule type" value="Genomic_DNA"/>
</dbReference>
<gene>
    <name evidence="8" type="ORF">SBAD_LOCUS11799</name>
</gene>
<keyword evidence="9" id="KW-1185">Reference proteome</keyword>
<dbReference type="AlphaFoldDB" id="A0A183J7E9"/>
<feature type="domain" description="Protein kinase" evidence="7">
    <location>
        <begin position="1"/>
        <end position="71"/>
    </location>
</feature>
<dbReference type="GO" id="GO:0005634">
    <property type="term" value="C:nucleus"/>
    <property type="evidence" value="ECO:0007669"/>
    <property type="project" value="UniProtKB-SubCell"/>
</dbReference>
<keyword evidence="5" id="KW-0418">Kinase</keyword>
<protein>
    <submittedName>
        <fullName evidence="10">Protein kinase domain-containing protein</fullName>
    </submittedName>
</protein>
<dbReference type="Pfam" id="PF00069">
    <property type="entry name" value="Pkinase"/>
    <property type="match status" value="1"/>
</dbReference>
<sequence length="71" mass="7914">TDGVLKLADFGLARQAEGGKYTNCVVTLWYRAPEVILGKGQYTKQIDMWSAGCVMAELFIRAPIFQVTLFL</sequence>
<dbReference type="OrthoDB" id="192887at2759"/>
<keyword evidence="3" id="KW-0808">Transferase</keyword>
<evidence type="ECO:0000256" key="6">
    <source>
        <dbReference type="ARBA" id="ARBA00022840"/>
    </source>
</evidence>
<organism evidence="10">
    <name type="scientific">Soboliphyme baturini</name>
    <dbReference type="NCBI Taxonomy" id="241478"/>
    <lineage>
        <taxon>Eukaryota</taxon>
        <taxon>Metazoa</taxon>
        <taxon>Ecdysozoa</taxon>
        <taxon>Nematoda</taxon>
        <taxon>Enoplea</taxon>
        <taxon>Dorylaimia</taxon>
        <taxon>Dioctophymatida</taxon>
        <taxon>Dioctophymatoidea</taxon>
        <taxon>Soboliphymatidae</taxon>
        <taxon>Soboliphyme</taxon>
    </lineage>
</organism>
<evidence type="ECO:0000256" key="4">
    <source>
        <dbReference type="ARBA" id="ARBA00022741"/>
    </source>
</evidence>
<dbReference type="InterPro" id="IPR000719">
    <property type="entry name" value="Prot_kinase_dom"/>
</dbReference>
<reference evidence="10" key="1">
    <citation type="submission" date="2016-06" db="UniProtKB">
        <authorList>
            <consortium name="WormBaseParasite"/>
        </authorList>
    </citation>
    <scope>IDENTIFICATION</scope>
</reference>
<evidence type="ECO:0000256" key="2">
    <source>
        <dbReference type="ARBA" id="ARBA00022527"/>
    </source>
</evidence>
<dbReference type="PROSITE" id="PS50011">
    <property type="entry name" value="PROTEIN_KINASE_DOM"/>
    <property type="match status" value="1"/>
</dbReference>
<dbReference type="InterPro" id="IPR011009">
    <property type="entry name" value="Kinase-like_dom_sf"/>
</dbReference>